<keyword evidence="8" id="KW-0472">Membrane</keyword>
<dbReference type="PANTHER" id="PTHR30034:SF6">
    <property type="entry name" value="YOP PROTEINS TRANSLOCATION PROTEIN Q"/>
    <property type="match status" value="1"/>
</dbReference>
<evidence type="ECO:0000313" key="12">
    <source>
        <dbReference type="EMBL" id="TVV73194.1"/>
    </source>
</evidence>
<dbReference type="GO" id="GO:0009425">
    <property type="term" value="C:bacterial-type flagellum basal body"/>
    <property type="evidence" value="ECO:0007669"/>
    <property type="project" value="UniProtKB-SubCell"/>
</dbReference>
<keyword evidence="13" id="KW-1185">Reference proteome</keyword>
<evidence type="ECO:0000256" key="1">
    <source>
        <dbReference type="ARBA" id="ARBA00004117"/>
    </source>
</evidence>
<dbReference type="SUPFAM" id="SSF103039">
    <property type="entry name" value="CheC-like"/>
    <property type="match status" value="1"/>
</dbReference>
<proteinExistence type="inferred from homology"/>
<dbReference type="Pfam" id="PF01052">
    <property type="entry name" value="FliMN_C"/>
    <property type="match status" value="1"/>
</dbReference>
<evidence type="ECO:0000256" key="4">
    <source>
        <dbReference type="ARBA" id="ARBA00021898"/>
    </source>
</evidence>
<comment type="function">
    <text evidence="10">FliM is one of three proteins (FliG, FliN, FliM) that forms the rotor-mounted switch complex (C ring), located at the base of the basal body. This complex interacts with the CheY and CheZ chemotaxis proteins, in addition to contacting components of the motor that determine the direction of flagellar rotation.</text>
</comment>
<evidence type="ECO:0000313" key="13">
    <source>
        <dbReference type="Proteomes" id="UP000318681"/>
    </source>
</evidence>
<dbReference type="PANTHER" id="PTHR30034">
    <property type="entry name" value="FLAGELLAR MOTOR SWITCH PROTEIN FLIM"/>
    <property type="match status" value="1"/>
</dbReference>
<dbReference type="Gene3D" id="2.30.330.10">
    <property type="entry name" value="SpoA-like"/>
    <property type="match status" value="1"/>
</dbReference>
<sequence>MAGLEEASTPFGAAAAAATGAGSAAAHAARPFALGNEAFRPSARLAGLERMGERLAQRIRTVVEPFARARTQVAAEPLETLRFEEWRAALPGFTSLSLYRLRPLKSGMLLAIDPDFVAWLVDAFYGGGGAPAKPKTREFTPTEERLLSRLADGIVEQLVEVWSEVVALTPALASRETNATYASLVRADEAVVLQRFTITPAQGRAAGVSILYPLGALRPYEALLAAKVHDEGGAGDAEWRMRLAEALETVRLPVRSVLARPELTLSQLVALKPGDVIPITLNPRVPLIVANRRIASGTIGEQDGRAALMIDHVERTVR</sequence>
<dbReference type="InterPro" id="IPR036429">
    <property type="entry name" value="SpoA-like_sf"/>
</dbReference>
<evidence type="ECO:0000256" key="2">
    <source>
        <dbReference type="ARBA" id="ARBA00004202"/>
    </source>
</evidence>
<dbReference type="AlphaFoldDB" id="A0A558R1D5"/>
<organism evidence="12 13">
    <name type="scientific">Alterirhizorhabdus solaris</name>
    <dbReference type="NCBI Taxonomy" id="2529389"/>
    <lineage>
        <taxon>Bacteria</taxon>
        <taxon>Pseudomonadati</taxon>
        <taxon>Pseudomonadota</taxon>
        <taxon>Alphaproteobacteria</taxon>
        <taxon>Sphingomonadales</taxon>
        <taxon>Rhizorhabdaceae</taxon>
        <taxon>Alterirhizorhabdus</taxon>
    </lineage>
</organism>
<evidence type="ECO:0000256" key="8">
    <source>
        <dbReference type="ARBA" id="ARBA00023136"/>
    </source>
</evidence>
<comment type="similarity">
    <text evidence="3">Belongs to the FliM family.</text>
</comment>
<dbReference type="InterPro" id="IPR001689">
    <property type="entry name" value="Flag_FliM"/>
</dbReference>
<keyword evidence="12" id="KW-0282">Flagellum</keyword>
<dbReference type="GO" id="GO:0071978">
    <property type="term" value="P:bacterial-type flagellum-dependent swarming motility"/>
    <property type="evidence" value="ECO:0007669"/>
    <property type="project" value="TreeGrafter"/>
</dbReference>
<keyword evidence="7" id="KW-0283">Flagellar rotation</keyword>
<reference evidence="12 13" key="1">
    <citation type="submission" date="2019-07" db="EMBL/GenBank/DDBJ databases">
        <title>Sphingomonas solaris sp. nov., isolated from a solar panel from Boston, Massachusetts.</title>
        <authorList>
            <person name="Tanner K."/>
            <person name="Pascual J."/>
            <person name="Mancuso C."/>
            <person name="Pereto J."/>
            <person name="Khalil A."/>
            <person name="Vilanova C."/>
        </authorList>
    </citation>
    <scope>NUCLEOTIDE SEQUENCE [LARGE SCALE GENOMIC DNA]</scope>
    <source>
        <strain evidence="12 13">R4DWN</strain>
    </source>
</reference>
<evidence type="ECO:0000256" key="10">
    <source>
        <dbReference type="ARBA" id="ARBA00025044"/>
    </source>
</evidence>
<comment type="subcellular location">
    <subcellularLocation>
        <location evidence="1">Bacterial flagellum basal body</location>
    </subcellularLocation>
    <subcellularLocation>
        <location evidence="2">Cell membrane</location>
        <topology evidence="2">Peripheral membrane protein</topology>
    </subcellularLocation>
</comment>
<dbReference type="EMBL" id="VNIM01000051">
    <property type="protein sequence ID" value="TVV73194.1"/>
    <property type="molecule type" value="Genomic_DNA"/>
</dbReference>
<evidence type="ECO:0000256" key="3">
    <source>
        <dbReference type="ARBA" id="ARBA00011049"/>
    </source>
</evidence>
<evidence type="ECO:0000256" key="7">
    <source>
        <dbReference type="ARBA" id="ARBA00022779"/>
    </source>
</evidence>
<dbReference type="Proteomes" id="UP000318681">
    <property type="component" value="Unassembled WGS sequence"/>
</dbReference>
<evidence type="ECO:0000256" key="6">
    <source>
        <dbReference type="ARBA" id="ARBA00022500"/>
    </source>
</evidence>
<dbReference type="OrthoDB" id="7421075at2"/>
<comment type="caution">
    <text evidence="12">The sequence shown here is derived from an EMBL/GenBank/DDBJ whole genome shotgun (WGS) entry which is preliminary data.</text>
</comment>
<dbReference type="GO" id="GO:0003774">
    <property type="term" value="F:cytoskeletal motor activity"/>
    <property type="evidence" value="ECO:0007669"/>
    <property type="project" value="InterPro"/>
</dbReference>
<dbReference type="GO" id="GO:0005886">
    <property type="term" value="C:plasma membrane"/>
    <property type="evidence" value="ECO:0007669"/>
    <property type="project" value="UniProtKB-SubCell"/>
</dbReference>
<dbReference type="SUPFAM" id="SSF101801">
    <property type="entry name" value="Surface presentation of antigens (SPOA)"/>
    <property type="match status" value="1"/>
</dbReference>
<evidence type="ECO:0000256" key="9">
    <source>
        <dbReference type="ARBA" id="ARBA00023143"/>
    </source>
</evidence>
<dbReference type="CDD" id="cd17908">
    <property type="entry name" value="FliM"/>
    <property type="match status" value="1"/>
</dbReference>
<keyword evidence="12" id="KW-0966">Cell projection</keyword>
<keyword evidence="5" id="KW-1003">Cell membrane</keyword>
<dbReference type="InterPro" id="IPR028976">
    <property type="entry name" value="CheC-like_sf"/>
</dbReference>
<accession>A0A558R1D5</accession>
<name>A0A558R1D5_9SPHN</name>
<evidence type="ECO:0000256" key="5">
    <source>
        <dbReference type="ARBA" id="ARBA00022475"/>
    </source>
</evidence>
<gene>
    <name evidence="12" type="ORF">FOY91_12855</name>
</gene>
<protein>
    <recommendedName>
        <fullName evidence="4">Flagellar motor switch protein FliM</fullName>
    </recommendedName>
</protein>
<dbReference type="Pfam" id="PF02154">
    <property type="entry name" value="FliM"/>
    <property type="match status" value="1"/>
</dbReference>
<keyword evidence="6" id="KW-0145">Chemotaxis</keyword>
<dbReference type="Gene3D" id="3.40.1550.10">
    <property type="entry name" value="CheC-like"/>
    <property type="match status" value="1"/>
</dbReference>
<dbReference type="InterPro" id="IPR001543">
    <property type="entry name" value="FliN-like_C"/>
</dbReference>
<keyword evidence="9" id="KW-0975">Bacterial flagellum</keyword>
<dbReference type="GO" id="GO:0050918">
    <property type="term" value="P:positive chemotaxis"/>
    <property type="evidence" value="ECO:0007669"/>
    <property type="project" value="TreeGrafter"/>
</dbReference>
<feature type="domain" description="Flagellar motor switch protein FliN-like C-terminal" evidence="11">
    <location>
        <begin position="246"/>
        <end position="313"/>
    </location>
</feature>
<evidence type="ECO:0000259" key="11">
    <source>
        <dbReference type="Pfam" id="PF01052"/>
    </source>
</evidence>
<keyword evidence="12" id="KW-0969">Cilium</keyword>